<keyword evidence="5" id="KW-0175">Coiled coil</keyword>
<evidence type="ECO:0000256" key="3">
    <source>
        <dbReference type="ARBA" id="ARBA00023163"/>
    </source>
</evidence>
<evidence type="ECO:0000259" key="6">
    <source>
        <dbReference type="PROSITE" id="PS50977"/>
    </source>
</evidence>
<dbReference type="InterPro" id="IPR036271">
    <property type="entry name" value="Tet_transcr_reg_TetR-rel_C_sf"/>
</dbReference>
<feature type="domain" description="HTH tetR-type" evidence="6">
    <location>
        <begin position="5"/>
        <end position="65"/>
    </location>
</feature>
<dbReference type="Pfam" id="PF00440">
    <property type="entry name" value="TetR_N"/>
    <property type="match status" value="1"/>
</dbReference>
<keyword evidence="2 4" id="KW-0238">DNA-binding</keyword>
<dbReference type="PANTHER" id="PTHR30055:SF238">
    <property type="entry name" value="MYCOFACTOCIN BIOSYNTHESIS TRANSCRIPTIONAL REGULATOR MFTR-RELATED"/>
    <property type="match status" value="1"/>
</dbReference>
<reference evidence="8" key="1">
    <citation type="journal article" date="2019" name="Int. J. Syst. Evol. Microbiol.">
        <title>The Global Catalogue of Microorganisms (GCM) 10K type strain sequencing project: providing services to taxonomists for standard genome sequencing and annotation.</title>
        <authorList>
            <consortium name="The Broad Institute Genomics Platform"/>
            <consortium name="The Broad Institute Genome Sequencing Center for Infectious Disease"/>
            <person name="Wu L."/>
            <person name="Ma J."/>
        </authorList>
    </citation>
    <scope>NUCLEOTIDE SEQUENCE [LARGE SCALE GENOMIC DNA]</scope>
    <source>
        <strain evidence="8">CGMCC 1.13574</strain>
    </source>
</reference>
<dbReference type="PRINTS" id="PR00455">
    <property type="entry name" value="HTHTETR"/>
</dbReference>
<dbReference type="RefSeq" id="WP_386043933.1">
    <property type="nucleotide sequence ID" value="NZ_JBHUIO010000002.1"/>
</dbReference>
<sequence>MVRKKVERSDLMKATESLLREKGYDGFSFSALALRIGVGRSTLYDHFSSKEELIVACMTDVMEKMMVECEQLSQCEDACSQIKGMVRTFHTYSQIHQLVQSMPALKKASARSERIAEALEQLAKDHHRLMELLTNAFEKAKEQGSVRQDAPTSLLASMVFHSILLPNVENLPEERWSELIFDLLYQGIQRHESDLD</sequence>
<dbReference type="PROSITE" id="PS50977">
    <property type="entry name" value="HTH_TETR_2"/>
    <property type="match status" value="1"/>
</dbReference>
<dbReference type="InterPro" id="IPR050109">
    <property type="entry name" value="HTH-type_TetR-like_transc_reg"/>
</dbReference>
<dbReference type="PANTHER" id="PTHR30055">
    <property type="entry name" value="HTH-TYPE TRANSCRIPTIONAL REGULATOR RUTR"/>
    <property type="match status" value="1"/>
</dbReference>
<protein>
    <submittedName>
        <fullName evidence="7">TetR/AcrR family transcriptional regulator</fullName>
    </submittedName>
</protein>
<evidence type="ECO:0000256" key="4">
    <source>
        <dbReference type="PROSITE-ProRule" id="PRU00335"/>
    </source>
</evidence>
<gene>
    <name evidence="7" type="ORF">ACFSOY_02425</name>
</gene>
<comment type="caution">
    <text evidence="7">The sequence shown here is derived from an EMBL/GenBank/DDBJ whole genome shotgun (WGS) entry which is preliminary data.</text>
</comment>
<evidence type="ECO:0000313" key="7">
    <source>
        <dbReference type="EMBL" id="MFD2168875.1"/>
    </source>
</evidence>
<feature type="DNA-binding region" description="H-T-H motif" evidence="4">
    <location>
        <begin position="28"/>
        <end position="47"/>
    </location>
</feature>
<evidence type="ECO:0000256" key="1">
    <source>
        <dbReference type="ARBA" id="ARBA00023015"/>
    </source>
</evidence>
<keyword evidence="8" id="KW-1185">Reference proteome</keyword>
<proteinExistence type="predicted"/>
<dbReference type="EMBL" id="JBHUIO010000002">
    <property type="protein sequence ID" value="MFD2168875.1"/>
    <property type="molecule type" value="Genomic_DNA"/>
</dbReference>
<dbReference type="SUPFAM" id="SSF48498">
    <property type="entry name" value="Tetracyclin repressor-like, C-terminal domain"/>
    <property type="match status" value="1"/>
</dbReference>
<dbReference type="InterPro" id="IPR001647">
    <property type="entry name" value="HTH_TetR"/>
</dbReference>
<evidence type="ECO:0000256" key="5">
    <source>
        <dbReference type="SAM" id="Coils"/>
    </source>
</evidence>
<evidence type="ECO:0000313" key="8">
    <source>
        <dbReference type="Proteomes" id="UP001597343"/>
    </source>
</evidence>
<accession>A0ABW4ZUH1</accession>
<dbReference type="SUPFAM" id="SSF46689">
    <property type="entry name" value="Homeodomain-like"/>
    <property type="match status" value="1"/>
</dbReference>
<dbReference type="Gene3D" id="1.10.357.10">
    <property type="entry name" value="Tetracycline Repressor, domain 2"/>
    <property type="match status" value="1"/>
</dbReference>
<dbReference type="InterPro" id="IPR009057">
    <property type="entry name" value="Homeodomain-like_sf"/>
</dbReference>
<evidence type="ECO:0000256" key="2">
    <source>
        <dbReference type="ARBA" id="ARBA00023125"/>
    </source>
</evidence>
<keyword evidence="3" id="KW-0804">Transcription</keyword>
<keyword evidence="1" id="KW-0805">Transcription regulation</keyword>
<feature type="coiled-coil region" evidence="5">
    <location>
        <begin position="105"/>
        <end position="136"/>
    </location>
</feature>
<dbReference type="Proteomes" id="UP001597343">
    <property type="component" value="Unassembled WGS sequence"/>
</dbReference>
<organism evidence="7 8">
    <name type="scientific">Tumebacillus lipolyticus</name>
    <dbReference type="NCBI Taxonomy" id="1280370"/>
    <lineage>
        <taxon>Bacteria</taxon>
        <taxon>Bacillati</taxon>
        <taxon>Bacillota</taxon>
        <taxon>Bacilli</taxon>
        <taxon>Bacillales</taxon>
        <taxon>Alicyclobacillaceae</taxon>
        <taxon>Tumebacillus</taxon>
    </lineage>
</organism>
<name>A0ABW4ZUH1_9BACL</name>